<dbReference type="RefSeq" id="WP_045314562.1">
    <property type="nucleotide sequence ID" value="NZ_JYJG01000225.1"/>
</dbReference>
<comment type="caution">
    <text evidence="2">The sequence shown here is derived from an EMBL/GenBank/DDBJ whole genome shotgun (WGS) entry which is preliminary data.</text>
</comment>
<evidence type="ECO:0000313" key="2">
    <source>
        <dbReference type="EMBL" id="KJK45043.1"/>
    </source>
</evidence>
<dbReference type="Gene3D" id="3.90.1150.200">
    <property type="match status" value="1"/>
</dbReference>
<reference evidence="2 3" key="1">
    <citation type="submission" date="2015-02" db="EMBL/GenBank/DDBJ databases">
        <authorList>
            <person name="Ju K.-S."/>
            <person name="Doroghazi J.R."/>
            <person name="Metcalf W."/>
        </authorList>
    </citation>
    <scope>NUCLEOTIDE SEQUENCE [LARGE SCALE GENOMIC DNA]</scope>
    <source>
        <strain evidence="2 3">NRRL B-16140</strain>
    </source>
</reference>
<proteinExistence type="predicted"/>
<dbReference type="STRING" id="68170.GCA_000974445_02074"/>
<evidence type="ECO:0000259" key="1">
    <source>
        <dbReference type="Pfam" id="PF08818"/>
    </source>
</evidence>
<dbReference type="PATRIC" id="fig|68170.10.peg.7079"/>
<keyword evidence="3" id="KW-1185">Reference proteome</keyword>
<name>A0A0F0GUG0_LENAE</name>
<dbReference type="Pfam" id="PF08818">
    <property type="entry name" value="DUF1801"/>
    <property type="match status" value="1"/>
</dbReference>
<accession>A0A0F0GUG0</accession>
<organism evidence="2 3">
    <name type="scientific">Lentzea aerocolonigenes</name>
    <name type="common">Lechevalieria aerocolonigenes</name>
    <name type="synonym">Saccharothrix aerocolonigenes</name>
    <dbReference type="NCBI Taxonomy" id="68170"/>
    <lineage>
        <taxon>Bacteria</taxon>
        <taxon>Bacillati</taxon>
        <taxon>Actinomycetota</taxon>
        <taxon>Actinomycetes</taxon>
        <taxon>Pseudonocardiales</taxon>
        <taxon>Pseudonocardiaceae</taxon>
        <taxon>Lentzea</taxon>
    </lineage>
</organism>
<dbReference type="AlphaFoldDB" id="A0A0F0GUG0"/>
<feature type="domain" description="YdhG-like" evidence="1">
    <location>
        <begin position="20"/>
        <end position="126"/>
    </location>
</feature>
<protein>
    <recommendedName>
        <fullName evidence="1">YdhG-like domain-containing protein</fullName>
    </recommendedName>
</protein>
<gene>
    <name evidence="2" type="ORF">UK23_27565</name>
</gene>
<sequence length="152" mass="17184">MAKSDASTVEEYLAELPDERRAEVSAVRDVILANLPDGYVEQMDWGLITYAVPLEVSGPTYNKKPLMYAALAAQKNYYAVYLTTVMEEFEESFRTRWAATGKKLDMGKACVRFKRSADLALDVIADEVARLQVPQFLDWHEESRAKAAVRAR</sequence>
<evidence type="ECO:0000313" key="3">
    <source>
        <dbReference type="Proteomes" id="UP000033393"/>
    </source>
</evidence>
<dbReference type="InterPro" id="IPR014922">
    <property type="entry name" value="YdhG-like"/>
</dbReference>
<dbReference type="Proteomes" id="UP000033393">
    <property type="component" value="Unassembled WGS sequence"/>
</dbReference>
<dbReference type="OrthoDB" id="9813231at2"/>
<dbReference type="SUPFAM" id="SSF159888">
    <property type="entry name" value="YdhG-like"/>
    <property type="match status" value="1"/>
</dbReference>
<dbReference type="EMBL" id="JYJG01000225">
    <property type="protein sequence ID" value="KJK45043.1"/>
    <property type="molecule type" value="Genomic_DNA"/>
</dbReference>